<evidence type="ECO:0000256" key="1">
    <source>
        <dbReference type="SAM" id="MobiDB-lite"/>
    </source>
</evidence>
<feature type="compositionally biased region" description="Basic and acidic residues" evidence="1">
    <location>
        <begin position="531"/>
        <end position="551"/>
    </location>
</feature>
<evidence type="ECO:0000259" key="3">
    <source>
        <dbReference type="Pfam" id="PF15327"/>
    </source>
</evidence>
<protein>
    <recommendedName>
        <fullName evidence="3">Tankyrase 1-binding protein C-terminal domain-containing protein</fullName>
    </recommendedName>
</protein>
<dbReference type="InterPro" id="IPR032764">
    <property type="entry name" value="Tankyrase-bd_C"/>
</dbReference>
<reference evidence="4" key="1">
    <citation type="journal article" date="2023" name="Science">
        <title>Genome structures resolve the early diversification of teleost fishes.</title>
        <authorList>
            <person name="Parey E."/>
            <person name="Louis A."/>
            <person name="Montfort J."/>
            <person name="Bouchez O."/>
            <person name="Roques C."/>
            <person name="Iampietro C."/>
            <person name="Lluch J."/>
            <person name="Castinel A."/>
            <person name="Donnadieu C."/>
            <person name="Desvignes T."/>
            <person name="Floi Bucao C."/>
            <person name="Jouanno E."/>
            <person name="Wen M."/>
            <person name="Mejri S."/>
            <person name="Dirks R."/>
            <person name="Jansen H."/>
            <person name="Henkel C."/>
            <person name="Chen W.J."/>
            <person name="Zahm M."/>
            <person name="Cabau C."/>
            <person name="Klopp C."/>
            <person name="Thompson A.W."/>
            <person name="Robinson-Rechavi M."/>
            <person name="Braasch I."/>
            <person name="Lecointre G."/>
            <person name="Bobe J."/>
            <person name="Postlethwait J.H."/>
            <person name="Berthelot C."/>
            <person name="Roest Crollius H."/>
            <person name="Guiguen Y."/>
        </authorList>
    </citation>
    <scope>NUCLEOTIDE SEQUENCE</scope>
    <source>
        <strain evidence="4">NC1722</strain>
    </source>
</reference>
<feature type="compositionally biased region" description="Basic and acidic residues" evidence="1">
    <location>
        <begin position="217"/>
        <end position="231"/>
    </location>
</feature>
<feature type="compositionally biased region" description="Acidic residues" evidence="1">
    <location>
        <begin position="302"/>
        <end position="316"/>
    </location>
</feature>
<feature type="compositionally biased region" description="Polar residues" evidence="1">
    <location>
        <begin position="446"/>
        <end position="467"/>
    </location>
</feature>
<feature type="compositionally biased region" description="Basic and acidic residues" evidence="1">
    <location>
        <begin position="382"/>
        <end position="396"/>
    </location>
</feature>
<feature type="domain" description="Tankyrase 1-binding protein C-terminal" evidence="3">
    <location>
        <begin position="509"/>
        <end position="597"/>
    </location>
</feature>
<feature type="compositionally biased region" description="Polar residues" evidence="1">
    <location>
        <begin position="324"/>
        <end position="333"/>
    </location>
</feature>
<organism evidence="4 5">
    <name type="scientific">Aldrovandia affinis</name>
    <dbReference type="NCBI Taxonomy" id="143900"/>
    <lineage>
        <taxon>Eukaryota</taxon>
        <taxon>Metazoa</taxon>
        <taxon>Chordata</taxon>
        <taxon>Craniata</taxon>
        <taxon>Vertebrata</taxon>
        <taxon>Euteleostomi</taxon>
        <taxon>Actinopterygii</taxon>
        <taxon>Neopterygii</taxon>
        <taxon>Teleostei</taxon>
        <taxon>Notacanthiformes</taxon>
        <taxon>Halosauridae</taxon>
        <taxon>Aldrovandia</taxon>
    </lineage>
</organism>
<evidence type="ECO:0000313" key="4">
    <source>
        <dbReference type="EMBL" id="KAJ8373043.1"/>
    </source>
</evidence>
<dbReference type="Proteomes" id="UP001221898">
    <property type="component" value="Unassembled WGS sequence"/>
</dbReference>
<comment type="caution">
    <text evidence="4">The sequence shown here is derived from an EMBL/GenBank/DDBJ whole genome shotgun (WGS) entry which is preliminary data.</text>
</comment>
<dbReference type="EMBL" id="JAINUG010000375">
    <property type="protein sequence ID" value="KAJ8373043.1"/>
    <property type="molecule type" value="Genomic_DNA"/>
</dbReference>
<evidence type="ECO:0000256" key="2">
    <source>
        <dbReference type="SAM" id="SignalP"/>
    </source>
</evidence>
<accession>A0AAD7RAY9</accession>
<feature type="compositionally biased region" description="Acidic residues" evidence="1">
    <location>
        <begin position="270"/>
        <end position="294"/>
    </location>
</feature>
<gene>
    <name evidence="4" type="ORF">AAFF_G00271710</name>
</gene>
<dbReference type="Pfam" id="PF15327">
    <property type="entry name" value="Tankyrase_bdg_C"/>
    <property type="match status" value="1"/>
</dbReference>
<feature type="compositionally biased region" description="Low complexity" evidence="1">
    <location>
        <begin position="253"/>
        <end position="263"/>
    </location>
</feature>
<dbReference type="AlphaFoldDB" id="A0AAD7RAY9"/>
<feature type="signal peptide" evidence="2">
    <location>
        <begin position="1"/>
        <end position="34"/>
    </location>
</feature>
<feature type="chain" id="PRO_5042125067" description="Tankyrase 1-binding protein C-terminal domain-containing protein" evidence="2">
    <location>
        <begin position="35"/>
        <end position="629"/>
    </location>
</feature>
<feature type="compositionally biased region" description="Pro residues" evidence="1">
    <location>
        <begin position="109"/>
        <end position="123"/>
    </location>
</feature>
<keyword evidence="5" id="KW-1185">Reference proteome</keyword>
<proteinExistence type="predicted"/>
<feature type="region of interest" description="Disordered" evidence="1">
    <location>
        <begin position="524"/>
        <end position="582"/>
    </location>
</feature>
<name>A0AAD7RAY9_9TELE</name>
<feature type="compositionally biased region" description="Basic and acidic residues" evidence="1">
    <location>
        <begin position="569"/>
        <end position="582"/>
    </location>
</feature>
<feature type="compositionally biased region" description="Basic and acidic residues" evidence="1">
    <location>
        <begin position="410"/>
        <end position="424"/>
    </location>
</feature>
<feature type="compositionally biased region" description="Polar residues" evidence="1">
    <location>
        <begin position="397"/>
        <end position="409"/>
    </location>
</feature>
<evidence type="ECO:0000313" key="5">
    <source>
        <dbReference type="Proteomes" id="UP001221898"/>
    </source>
</evidence>
<keyword evidence="2" id="KW-0732">Signal</keyword>
<feature type="region of interest" description="Disordered" evidence="1">
    <location>
        <begin position="374"/>
        <end position="510"/>
    </location>
</feature>
<feature type="compositionally biased region" description="Low complexity" evidence="1">
    <location>
        <begin position="177"/>
        <end position="190"/>
    </location>
</feature>
<feature type="region of interest" description="Disordered" evidence="1">
    <location>
        <begin position="33"/>
        <end position="344"/>
    </location>
</feature>
<sequence>MNALSNCCTALPFGSSHWLEGATLLLSLLQRAGGGVSGRPPSAPVPLPGRSEGVPPPEGEPGWGGQDFEEEEHAGVAGRDGESGRAAGAPRQGEAQSPVLIPRWNRRPALPPPAYLEVPPAPLPEGDASAGPHAQPDGGPESPACEEQLVPLDLIPKWERRRAPALSAALQGGRGGARPAPGQRGPNAGQYRPPHPNRDPRGGAYRARRQRRPSAGQRRDAPSHPGRRDGLAPHGRPGFRRSHSGTCGGRLRCGGTRPLPRLLCSRRKEEEEEDEDDDDDDDEGSDEREDEEIGAEDKGEPLGEDTNCDMPNEQDAEAVCQTPIKGQQSQAPPTQAEEVTGGRQAKLNRTFSEFEISLGPINLVEEIFTQQGWSNFLPDGKCPAHEEAADQSESRVDGQTQHCQNNGQSEKVHVDRNLSEEREQSGGQSETSVMKDSQWDGRGGEPNTSKQKNGLDSASQGAPTVSNPDLPKPRSDEINNFQGSHPVQEEDQSQSSKPKAPPLDFSCITSVPLDSSVLLTRVHLGRRREHRPQDRRRERGRGGEERGRGGEDVGYWMFRDSTVEQEAAEDGRETEREREGRRSNICKIHHFAAFKGAPTAVAVAHGDRDVETSHPIWAGMLKDMDKRKQ</sequence>